<evidence type="ECO:0008006" key="4">
    <source>
        <dbReference type="Google" id="ProtNLM"/>
    </source>
</evidence>
<proteinExistence type="predicted"/>
<feature type="region of interest" description="Disordered" evidence="1">
    <location>
        <begin position="1"/>
        <end position="20"/>
    </location>
</feature>
<evidence type="ECO:0000313" key="3">
    <source>
        <dbReference type="Proteomes" id="UP001206890"/>
    </source>
</evidence>
<dbReference type="Proteomes" id="UP001206890">
    <property type="component" value="Unassembled WGS sequence"/>
</dbReference>
<accession>A0AAW5Q8Y7</accession>
<evidence type="ECO:0000256" key="1">
    <source>
        <dbReference type="SAM" id="MobiDB-lite"/>
    </source>
</evidence>
<reference evidence="2" key="1">
    <citation type="submission" date="2022-04" db="EMBL/GenBank/DDBJ databases">
        <title>Human microbiome associated bacterial genomes.</title>
        <authorList>
            <person name="Sandstrom S."/>
            <person name="Salamzade R."/>
            <person name="Kalan L.R."/>
        </authorList>
    </citation>
    <scope>NUCLEOTIDE SEQUENCE</scope>
    <source>
        <strain evidence="2">P3-SID1762</strain>
    </source>
</reference>
<dbReference type="RefSeq" id="WP_232303063.1">
    <property type="nucleotide sequence ID" value="NZ_JALXRO010000080.1"/>
</dbReference>
<name>A0AAW5Q8Y7_9ACTN</name>
<evidence type="ECO:0000313" key="2">
    <source>
        <dbReference type="EMBL" id="MCT2117641.1"/>
    </source>
</evidence>
<gene>
    <name evidence="2" type="ORF">M3D93_07700</name>
</gene>
<dbReference type="AlphaFoldDB" id="A0AAW5Q8Y7"/>
<comment type="caution">
    <text evidence="2">The sequence shown here is derived from an EMBL/GenBank/DDBJ whole genome shotgun (WGS) entry which is preliminary data.</text>
</comment>
<protein>
    <recommendedName>
        <fullName evidence="4">Bacteriocin biosynthesis cyclodehydratase domain-containing protein</fullName>
    </recommendedName>
</protein>
<organism evidence="2 3">
    <name type="scientific">Dietzia cinnamea</name>
    <dbReference type="NCBI Taxonomy" id="321318"/>
    <lineage>
        <taxon>Bacteria</taxon>
        <taxon>Bacillati</taxon>
        <taxon>Actinomycetota</taxon>
        <taxon>Actinomycetes</taxon>
        <taxon>Mycobacteriales</taxon>
        <taxon>Dietziaceae</taxon>
        <taxon>Dietzia</taxon>
    </lineage>
</organism>
<dbReference type="Gene3D" id="3.40.50.720">
    <property type="entry name" value="NAD(P)-binding Rossmann-like Domain"/>
    <property type="match status" value="1"/>
</dbReference>
<sequence length="349" mass="35594">MTPPTPLTAPADAPRRATEPPRAVVIAAPAEVEATAPGPARPGTSSIRAALSPGTVVVARDGRTVQVGLAPDRAVVVDAPATVDARSLAALLAGLEGGADLDSAASRAGIDAAGRAAVARILVRLADLGHVRLEAPGPGAPALAPSTPARARPAPVRRVHILGSGQVSEVLRGPLSVNGCRVSTGPTPGLALDAERPPWHRRGQPPDLVILTGTVSVDPVITTALGRAGQTHMHVYCRDGRVVVGPTVVPGHSTCLRCTDMFRARRDPRWPFVAAQLIGHSPDAGVPALTAAAALVLAEVSATRDPAGRVQTIGATVEINPAEGLWRRLEWPAVEGCDCGAAPGARPLS</sequence>
<dbReference type="EMBL" id="JALXTC010000028">
    <property type="protein sequence ID" value="MCT2117641.1"/>
    <property type="molecule type" value="Genomic_DNA"/>
</dbReference>